<protein>
    <submittedName>
        <fullName evidence="9">Pectinesterase inhibitor 4</fullName>
    </submittedName>
</protein>
<dbReference type="InterPro" id="IPR051955">
    <property type="entry name" value="PME_Inhibitor"/>
</dbReference>
<keyword evidence="5" id="KW-1015">Disulfide bond</keyword>
<accession>A0A438DXF0</accession>
<evidence type="ECO:0000256" key="2">
    <source>
        <dbReference type="ARBA" id="ARBA00022523"/>
    </source>
</evidence>
<dbReference type="InterPro" id="IPR006501">
    <property type="entry name" value="Pectinesterase_inhib_dom"/>
</dbReference>
<evidence type="ECO:0000256" key="7">
    <source>
        <dbReference type="SAM" id="SignalP"/>
    </source>
</evidence>
<dbReference type="InterPro" id="IPR035513">
    <property type="entry name" value="Invertase/methylesterase_inhib"/>
</dbReference>
<evidence type="ECO:0000259" key="8">
    <source>
        <dbReference type="SMART" id="SM00856"/>
    </source>
</evidence>
<evidence type="ECO:0000256" key="3">
    <source>
        <dbReference type="ARBA" id="ARBA00022525"/>
    </source>
</evidence>
<feature type="signal peptide" evidence="7">
    <location>
        <begin position="1"/>
        <end position="33"/>
    </location>
</feature>
<evidence type="ECO:0000256" key="4">
    <source>
        <dbReference type="ARBA" id="ARBA00022729"/>
    </source>
</evidence>
<comment type="similarity">
    <text evidence="6">Belongs to the PMEI family.</text>
</comment>
<comment type="caution">
    <text evidence="9">The sequence shown here is derived from an EMBL/GenBank/DDBJ whole genome shotgun (WGS) entry which is preliminary data.</text>
</comment>
<dbReference type="SMART" id="SM00856">
    <property type="entry name" value="PMEI"/>
    <property type="match status" value="1"/>
</dbReference>
<keyword evidence="2" id="KW-0052">Apoplast</keyword>
<proteinExistence type="inferred from homology"/>
<dbReference type="AlphaFoldDB" id="A0A438DXF0"/>
<feature type="domain" description="Pectinesterase inhibitor" evidence="8">
    <location>
        <begin position="43"/>
        <end position="200"/>
    </location>
</feature>
<organism evidence="9 10">
    <name type="scientific">Vitis vinifera</name>
    <name type="common">Grape</name>
    <dbReference type="NCBI Taxonomy" id="29760"/>
    <lineage>
        <taxon>Eukaryota</taxon>
        <taxon>Viridiplantae</taxon>
        <taxon>Streptophyta</taxon>
        <taxon>Embryophyta</taxon>
        <taxon>Tracheophyta</taxon>
        <taxon>Spermatophyta</taxon>
        <taxon>Magnoliopsida</taxon>
        <taxon>eudicotyledons</taxon>
        <taxon>Gunneridae</taxon>
        <taxon>Pentapetalae</taxon>
        <taxon>rosids</taxon>
        <taxon>Vitales</taxon>
        <taxon>Vitaceae</taxon>
        <taxon>Viteae</taxon>
        <taxon>Vitis</taxon>
    </lineage>
</organism>
<dbReference type="GO" id="GO:0004857">
    <property type="term" value="F:enzyme inhibitor activity"/>
    <property type="evidence" value="ECO:0007669"/>
    <property type="project" value="InterPro"/>
</dbReference>
<feature type="chain" id="PRO_5019557488" evidence="7">
    <location>
        <begin position="34"/>
        <end position="211"/>
    </location>
</feature>
<dbReference type="Pfam" id="PF04043">
    <property type="entry name" value="PMEI"/>
    <property type="match status" value="1"/>
</dbReference>
<name>A0A438DXF0_VITVI</name>
<evidence type="ECO:0000256" key="5">
    <source>
        <dbReference type="ARBA" id="ARBA00023157"/>
    </source>
</evidence>
<evidence type="ECO:0000313" key="10">
    <source>
        <dbReference type="Proteomes" id="UP000288805"/>
    </source>
</evidence>
<dbReference type="PANTHER" id="PTHR31080:SF15">
    <property type="entry name" value="INVERTASE"/>
    <property type="match status" value="1"/>
</dbReference>
<dbReference type="PANTHER" id="PTHR31080">
    <property type="entry name" value="PECTINESTERASE INHIBITOR-LIKE"/>
    <property type="match status" value="1"/>
</dbReference>
<dbReference type="SUPFAM" id="SSF101148">
    <property type="entry name" value="Plant invertase/pectin methylesterase inhibitor"/>
    <property type="match status" value="1"/>
</dbReference>
<evidence type="ECO:0000256" key="6">
    <source>
        <dbReference type="ARBA" id="ARBA00038471"/>
    </source>
</evidence>
<keyword evidence="3" id="KW-0964">Secreted</keyword>
<keyword evidence="4 7" id="KW-0732">Signal</keyword>
<dbReference type="NCBIfam" id="TIGR01614">
    <property type="entry name" value="PME_inhib"/>
    <property type="match status" value="1"/>
</dbReference>
<evidence type="ECO:0000256" key="1">
    <source>
        <dbReference type="ARBA" id="ARBA00004271"/>
    </source>
</evidence>
<dbReference type="CDD" id="cd15798">
    <property type="entry name" value="PMEI-like_3"/>
    <property type="match status" value="1"/>
</dbReference>
<dbReference type="Proteomes" id="UP000288805">
    <property type="component" value="Unassembled WGS sequence"/>
</dbReference>
<dbReference type="FunFam" id="1.20.140.40:FF:000006">
    <property type="entry name" value="Pectinesterase inhibitor 3"/>
    <property type="match status" value="1"/>
</dbReference>
<dbReference type="EMBL" id="QGNW01001464">
    <property type="protein sequence ID" value="RVW40164.1"/>
    <property type="molecule type" value="Genomic_DNA"/>
</dbReference>
<comment type="subcellular location">
    <subcellularLocation>
        <location evidence="1">Secreted</location>
        <location evidence="1">Extracellular space</location>
        <location evidence="1">Apoplast</location>
    </subcellularLocation>
</comment>
<dbReference type="Gene3D" id="1.20.140.40">
    <property type="entry name" value="Invertase/pectin methylesterase inhibitor family protein"/>
    <property type="match status" value="1"/>
</dbReference>
<reference evidence="9 10" key="1">
    <citation type="journal article" date="2018" name="PLoS Genet.">
        <title>Population sequencing reveals clonal diversity and ancestral inbreeding in the grapevine cultivar Chardonnay.</title>
        <authorList>
            <person name="Roach M.J."/>
            <person name="Johnson D.L."/>
            <person name="Bohlmann J."/>
            <person name="van Vuuren H.J."/>
            <person name="Jones S.J."/>
            <person name="Pretorius I.S."/>
            <person name="Schmidt S.A."/>
            <person name="Borneman A.R."/>
        </authorList>
    </citation>
    <scope>NUCLEOTIDE SEQUENCE [LARGE SCALE GENOMIC DNA]</scope>
    <source>
        <strain evidence="10">cv. Chardonnay</strain>
        <tissue evidence="9">Leaf</tissue>
    </source>
</reference>
<sequence length="211" mass="22845">MEGCILRNPSAFHVLSSLFFTLLLFNSITLTSSANTSTTSLTISKQFIKTSCNSTTYPGVCYKSLSSYASKVQTSPLKLANVALTVSLKAARNASSTITLLLERKGMTRMETSIVKDCVENFGDCIDELQQSLQEFKSLGGGKNVAFQMANIKTWVSAALTDEYTCSDGFEGQKVSSSLQQQIKNYISNVAKITSNALALINNLSVTDIKS</sequence>
<dbReference type="GO" id="GO:0048046">
    <property type="term" value="C:apoplast"/>
    <property type="evidence" value="ECO:0007669"/>
    <property type="project" value="UniProtKB-SubCell"/>
</dbReference>
<gene>
    <name evidence="9" type="primary">PMEI4</name>
    <name evidence="9" type="ORF">CK203_086171</name>
</gene>
<evidence type="ECO:0000313" key="9">
    <source>
        <dbReference type="EMBL" id="RVW40164.1"/>
    </source>
</evidence>